<keyword evidence="3" id="KW-1185">Reference proteome</keyword>
<dbReference type="InterPro" id="IPR007278">
    <property type="entry name" value="DUF397"/>
</dbReference>
<feature type="domain" description="DUF397" evidence="1">
    <location>
        <begin position="10"/>
        <end position="61"/>
    </location>
</feature>
<dbReference type="RefSeq" id="WP_092979648.1">
    <property type="nucleotide sequence ID" value="NZ_FPAT01000010.1"/>
</dbReference>
<sequence>MAQTTNKQGGWLKSSYSAVASDNCVEVRLTDTAVGVRDSKNPDGPVHTFTHHAWHAFLHTATTLDEHRR</sequence>
<evidence type="ECO:0000313" key="3">
    <source>
        <dbReference type="Proteomes" id="UP000199165"/>
    </source>
</evidence>
<protein>
    <recommendedName>
        <fullName evidence="1">DUF397 domain-containing protein</fullName>
    </recommendedName>
</protein>
<dbReference type="Proteomes" id="UP000199165">
    <property type="component" value="Unassembled WGS sequence"/>
</dbReference>
<dbReference type="EMBL" id="FPAT01000010">
    <property type="protein sequence ID" value="SFT84003.1"/>
    <property type="molecule type" value="Genomic_DNA"/>
</dbReference>
<name>A0A1I7B9Y9_9ACTN</name>
<evidence type="ECO:0000259" key="1">
    <source>
        <dbReference type="Pfam" id="PF04149"/>
    </source>
</evidence>
<organism evidence="2 3">
    <name type="scientific">Actinopolyspora righensis</name>
    <dbReference type="NCBI Taxonomy" id="995060"/>
    <lineage>
        <taxon>Bacteria</taxon>
        <taxon>Bacillati</taxon>
        <taxon>Actinomycetota</taxon>
        <taxon>Actinomycetes</taxon>
        <taxon>Actinopolysporales</taxon>
        <taxon>Actinopolysporaceae</taxon>
        <taxon>Actinopolyspora</taxon>
        <taxon>Actinopolyspora alba group</taxon>
    </lineage>
</organism>
<dbReference type="AlphaFoldDB" id="A0A1I7B9Y9"/>
<reference evidence="3" key="1">
    <citation type="submission" date="2016-10" db="EMBL/GenBank/DDBJ databases">
        <authorList>
            <person name="Varghese N."/>
            <person name="Submissions S."/>
        </authorList>
    </citation>
    <scope>NUCLEOTIDE SEQUENCE [LARGE SCALE GENOMIC DNA]</scope>
    <source>
        <strain evidence="3">DSM 45501</strain>
    </source>
</reference>
<dbReference type="STRING" id="995060.SAMN04487904_11064"/>
<gene>
    <name evidence="2" type="ORF">SAMN04487904_11064</name>
</gene>
<dbReference type="Pfam" id="PF04149">
    <property type="entry name" value="DUF397"/>
    <property type="match status" value="1"/>
</dbReference>
<accession>A0A1I7B9Y9</accession>
<evidence type="ECO:0000313" key="2">
    <source>
        <dbReference type="EMBL" id="SFT84003.1"/>
    </source>
</evidence>
<proteinExistence type="predicted"/>